<dbReference type="SMART" id="SM00345">
    <property type="entry name" value="HTH_GNTR"/>
    <property type="match status" value="1"/>
</dbReference>
<dbReference type="PROSITE" id="PS50949">
    <property type="entry name" value="HTH_GNTR"/>
    <property type="match status" value="1"/>
</dbReference>
<evidence type="ECO:0000256" key="3">
    <source>
        <dbReference type="ARBA" id="ARBA00023163"/>
    </source>
</evidence>
<dbReference type="InterPro" id="IPR000524">
    <property type="entry name" value="Tscrpt_reg_HTH_GntR"/>
</dbReference>
<organism evidence="5 6">
    <name type="scientific">Mycolicibacterium phlei DSM 43239 = CCUG 21000</name>
    <dbReference type="NCBI Taxonomy" id="1226750"/>
    <lineage>
        <taxon>Bacteria</taxon>
        <taxon>Bacillati</taxon>
        <taxon>Actinomycetota</taxon>
        <taxon>Actinomycetes</taxon>
        <taxon>Mycobacteriales</taxon>
        <taxon>Mycobacteriaceae</taxon>
        <taxon>Mycolicibacterium</taxon>
    </lineage>
</organism>
<evidence type="ECO:0000256" key="1">
    <source>
        <dbReference type="ARBA" id="ARBA00023015"/>
    </source>
</evidence>
<evidence type="ECO:0000256" key="2">
    <source>
        <dbReference type="ARBA" id="ARBA00023125"/>
    </source>
</evidence>
<dbReference type="InterPro" id="IPR036390">
    <property type="entry name" value="WH_DNA-bd_sf"/>
</dbReference>
<dbReference type="CDD" id="cd07377">
    <property type="entry name" value="WHTH_GntR"/>
    <property type="match status" value="1"/>
</dbReference>
<name>A0A5N5V6V0_MYCPH</name>
<accession>A0A5N5V6V0</accession>
<protein>
    <submittedName>
        <fullName evidence="5">GntR family transcriptional regulator</fullName>
    </submittedName>
</protein>
<dbReference type="PANTHER" id="PTHR43537">
    <property type="entry name" value="TRANSCRIPTIONAL REGULATOR, GNTR FAMILY"/>
    <property type="match status" value="1"/>
</dbReference>
<dbReference type="GO" id="GO:0003700">
    <property type="term" value="F:DNA-binding transcription factor activity"/>
    <property type="evidence" value="ECO:0007669"/>
    <property type="project" value="InterPro"/>
</dbReference>
<gene>
    <name evidence="5" type="ORF">MPHL21000_11900</name>
</gene>
<keyword evidence="2" id="KW-0238">DNA-binding</keyword>
<sequence>MRPIETARSLAEDAADRIREQIILGGFQQGEHLKEARIAEQLNVSRGPVREAFKILRAEGLVAEEPRRGTFVVTLTAKDVTDIYGLRAAVEELAARLVCRAQDVSAIATLRALVDDIAAAAQTGSAPAVARADVAFHQGLCAVSGNSRVLEVFQRYVPTIRGLLRLDERIMPSLDQVAAQHMPMVDALAAGQEEAAARLVREHSLEAGRKLVALLPGNPENPAHTS</sequence>
<evidence type="ECO:0000259" key="4">
    <source>
        <dbReference type="PROSITE" id="PS50949"/>
    </source>
</evidence>
<dbReference type="SUPFAM" id="SSF46785">
    <property type="entry name" value="Winged helix' DNA-binding domain"/>
    <property type="match status" value="1"/>
</dbReference>
<dbReference type="SUPFAM" id="SSF48008">
    <property type="entry name" value="GntR ligand-binding domain-like"/>
    <property type="match status" value="1"/>
</dbReference>
<dbReference type="AlphaFoldDB" id="A0A5N5V6V0"/>
<dbReference type="PANTHER" id="PTHR43537:SF45">
    <property type="entry name" value="GNTR FAMILY REGULATORY PROTEIN"/>
    <property type="match status" value="1"/>
</dbReference>
<dbReference type="EMBL" id="ANBP01000013">
    <property type="protein sequence ID" value="KAB7756199.1"/>
    <property type="molecule type" value="Genomic_DNA"/>
</dbReference>
<dbReference type="Gene3D" id="1.20.120.530">
    <property type="entry name" value="GntR ligand-binding domain-like"/>
    <property type="match status" value="1"/>
</dbReference>
<keyword evidence="3" id="KW-0804">Transcription</keyword>
<dbReference type="Gene3D" id="1.10.10.10">
    <property type="entry name" value="Winged helix-like DNA-binding domain superfamily/Winged helix DNA-binding domain"/>
    <property type="match status" value="1"/>
</dbReference>
<keyword evidence="6" id="KW-1185">Reference proteome</keyword>
<dbReference type="InterPro" id="IPR011711">
    <property type="entry name" value="GntR_C"/>
</dbReference>
<evidence type="ECO:0000313" key="6">
    <source>
        <dbReference type="Proteomes" id="UP000325690"/>
    </source>
</evidence>
<dbReference type="SMART" id="SM00895">
    <property type="entry name" value="FCD"/>
    <property type="match status" value="1"/>
</dbReference>
<dbReference type="PRINTS" id="PR00035">
    <property type="entry name" value="HTHGNTR"/>
</dbReference>
<dbReference type="GO" id="GO:0003677">
    <property type="term" value="F:DNA binding"/>
    <property type="evidence" value="ECO:0007669"/>
    <property type="project" value="UniProtKB-KW"/>
</dbReference>
<proteinExistence type="predicted"/>
<dbReference type="Pfam" id="PF00392">
    <property type="entry name" value="GntR"/>
    <property type="match status" value="1"/>
</dbReference>
<feature type="domain" description="HTH gntR-type" evidence="4">
    <location>
        <begin position="8"/>
        <end position="75"/>
    </location>
</feature>
<dbReference type="InterPro" id="IPR036388">
    <property type="entry name" value="WH-like_DNA-bd_sf"/>
</dbReference>
<dbReference type="Proteomes" id="UP000325690">
    <property type="component" value="Unassembled WGS sequence"/>
</dbReference>
<dbReference type="Pfam" id="PF07729">
    <property type="entry name" value="FCD"/>
    <property type="match status" value="1"/>
</dbReference>
<reference evidence="5 6" key="1">
    <citation type="submission" date="2012-10" db="EMBL/GenBank/DDBJ databases">
        <title>The draft sequence of the Mycobacterium pheli genome.</title>
        <authorList>
            <person name="Pettersson B.M.F."/>
            <person name="Das S."/>
            <person name="Dasgupta S."/>
            <person name="Bhattacharya A."/>
            <person name="Kirsebom L.A."/>
        </authorList>
    </citation>
    <scope>NUCLEOTIDE SEQUENCE [LARGE SCALE GENOMIC DNA]</scope>
    <source>
        <strain evidence="5 6">CCUG 21000</strain>
    </source>
</reference>
<evidence type="ECO:0000313" key="5">
    <source>
        <dbReference type="EMBL" id="KAB7756199.1"/>
    </source>
</evidence>
<comment type="caution">
    <text evidence="5">The sequence shown here is derived from an EMBL/GenBank/DDBJ whole genome shotgun (WGS) entry which is preliminary data.</text>
</comment>
<keyword evidence="1" id="KW-0805">Transcription regulation</keyword>
<dbReference type="InterPro" id="IPR008920">
    <property type="entry name" value="TF_FadR/GntR_C"/>
</dbReference>